<evidence type="ECO:0000259" key="2">
    <source>
        <dbReference type="PROSITE" id="PS50833"/>
    </source>
</evidence>
<feature type="compositionally biased region" description="Acidic residues" evidence="1">
    <location>
        <begin position="114"/>
        <end position="144"/>
    </location>
</feature>
<sequence length="422" mass="47582">MGSQKTGRFSSGVSLSLKTGNKLKRQALFIQQKKAVGKAKHEERHRRRREEAQDPEAKRKRLAANQPNSIDKKRVWDEGDEDSLYASIDVAQAKRRKLEAEEEAEFAKQNGAEESAEDDDDDVDSMLGSEDEDAEDKEDSEEETERQGRKRAQRDTSLAPSTTSTNLDLSSAALKAKFPNLFSDEPPAIPKILITTSLNSNLHAEAKIFESIFPNSNYIPRSGHRFARKYSVREISKFAHNREYTAVLVLKEDSKKLTGVTVVHLPAGPSLTYSISNFIPGSKLPGHGNPQDYYPELLLNGFSTSLGILTAGSLMHLFPPQPEIAGRQVLTLHNQRDYIFVRRHRYVYRDKKTTEKSVDGVDGKPIAGFEQIRVGLQELGPRFTMKLRRVDKGIGRAGSEGEDALQWEWKAKMEKKRTRFNL</sequence>
<dbReference type="OrthoDB" id="264354at2759"/>
<name>R8BTS9_PHAM7</name>
<dbReference type="GO" id="GO:0030687">
    <property type="term" value="C:preribosome, large subunit precursor"/>
    <property type="evidence" value="ECO:0007669"/>
    <property type="project" value="TreeGrafter"/>
</dbReference>
<dbReference type="KEGG" id="tmn:UCRPA7_1704"/>
<dbReference type="PANTHER" id="PTHR22734:SF3">
    <property type="entry name" value="RIBOSOME PRODUCTION FACTOR 1"/>
    <property type="match status" value="1"/>
</dbReference>
<dbReference type="GO" id="GO:0000460">
    <property type="term" value="P:maturation of 5.8S rRNA"/>
    <property type="evidence" value="ECO:0007669"/>
    <property type="project" value="TreeGrafter"/>
</dbReference>
<gene>
    <name evidence="3" type="ORF">UCRPA7_1704</name>
</gene>
<reference evidence="4" key="1">
    <citation type="journal article" date="2013" name="Genome Announc.">
        <title>Draft genome sequence of the ascomycete Phaeoacremonium aleophilum strain UCR-PA7, a causal agent of the esca disease complex in grapevines.</title>
        <authorList>
            <person name="Blanco-Ulate B."/>
            <person name="Rolshausen P."/>
            <person name="Cantu D."/>
        </authorList>
    </citation>
    <scope>NUCLEOTIDE SEQUENCE [LARGE SCALE GENOMIC DNA]</scope>
    <source>
        <strain evidence="4">UCR-PA7</strain>
    </source>
</reference>
<dbReference type="HOGENOM" id="CLU_040063_3_2_1"/>
<dbReference type="Pfam" id="PF04427">
    <property type="entry name" value="Brix"/>
    <property type="match status" value="1"/>
</dbReference>
<organism evidence="3 4">
    <name type="scientific">Phaeoacremonium minimum (strain UCR-PA7)</name>
    <name type="common">Esca disease fungus</name>
    <name type="synonym">Togninia minima</name>
    <dbReference type="NCBI Taxonomy" id="1286976"/>
    <lineage>
        <taxon>Eukaryota</taxon>
        <taxon>Fungi</taxon>
        <taxon>Dikarya</taxon>
        <taxon>Ascomycota</taxon>
        <taxon>Pezizomycotina</taxon>
        <taxon>Sordariomycetes</taxon>
        <taxon>Sordariomycetidae</taxon>
        <taxon>Togniniales</taxon>
        <taxon>Togniniaceae</taxon>
        <taxon>Phaeoacremonium</taxon>
    </lineage>
</organism>
<evidence type="ECO:0000256" key="1">
    <source>
        <dbReference type="SAM" id="MobiDB-lite"/>
    </source>
</evidence>
<dbReference type="SMART" id="SM00879">
    <property type="entry name" value="Brix"/>
    <property type="match status" value="1"/>
</dbReference>
<feature type="domain" description="Brix" evidence="2">
    <location>
        <begin position="190"/>
        <end position="396"/>
    </location>
</feature>
<dbReference type="SUPFAM" id="SSF52954">
    <property type="entry name" value="Class II aaRS ABD-related"/>
    <property type="match status" value="1"/>
</dbReference>
<dbReference type="InterPro" id="IPR044281">
    <property type="entry name" value="IMP4/RPF1"/>
</dbReference>
<dbReference type="GO" id="GO:0005730">
    <property type="term" value="C:nucleolus"/>
    <property type="evidence" value="ECO:0007669"/>
    <property type="project" value="TreeGrafter"/>
</dbReference>
<dbReference type="PANTHER" id="PTHR22734">
    <property type="entry name" value="U3 SMALL NUCLEOLAR RIBONUCLEOPROTEIN PROTEIN IMP4"/>
    <property type="match status" value="1"/>
</dbReference>
<dbReference type="FunFam" id="3.40.50.10480:FF:000005">
    <property type="entry name" value="Similar to RNA processing factor 1"/>
    <property type="match status" value="1"/>
</dbReference>
<evidence type="ECO:0000313" key="4">
    <source>
        <dbReference type="Proteomes" id="UP000014074"/>
    </source>
</evidence>
<dbReference type="Gene3D" id="3.40.50.10480">
    <property type="entry name" value="Probable brix-domain ribosomal biogenesis protein"/>
    <property type="match status" value="1"/>
</dbReference>
<proteinExistence type="predicted"/>
<dbReference type="EMBL" id="KB932897">
    <property type="protein sequence ID" value="EOO02793.1"/>
    <property type="molecule type" value="Genomic_DNA"/>
</dbReference>
<dbReference type="GO" id="GO:0000470">
    <property type="term" value="P:maturation of LSU-rRNA"/>
    <property type="evidence" value="ECO:0007669"/>
    <property type="project" value="TreeGrafter"/>
</dbReference>
<dbReference type="PROSITE" id="PS50833">
    <property type="entry name" value="BRIX"/>
    <property type="match status" value="1"/>
</dbReference>
<dbReference type="AlphaFoldDB" id="R8BTS9"/>
<dbReference type="RefSeq" id="XP_007912474.1">
    <property type="nucleotide sequence ID" value="XM_007914283.1"/>
</dbReference>
<feature type="compositionally biased region" description="Basic residues" evidence="1">
    <location>
        <begin position="35"/>
        <end position="48"/>
    </location>
</feature>
<dbReference type="GeneID" id="19321880"/>
<protein>
    <submittedName>
        <fullName evidence="3">Putative brix domain-containing protein</fullName>
    </submittedName>
</protein>
<feature type="region of interest" description="Disordered" evidence="1">
    <location>
        <begin position="29"/>
        <end position="165"/>
    </location>
</feature>
<dbReference type="Proteomes" id="UP000014074">
    <property type="component" value="Unassembled WGS sequence"/>
</dbReference>
<evidence type="ECO:0000313" key="3">
    <source>
        <dbReference type="EMBL" id="EOO02793.1"/>
    </source>
</evidence>
<dbReference type="InterPro" id="IPR007109">
    <property type="entry name" value="Brix"/>
</dbReference>
<feature type="compositionally biased region" description="Polar residues" evidence="1">
    <location>
        <begin position="155"/>
        <end position="165"/>
    </location>
</feature>
<dbReference type="eggNOG" id="KOG2780">
    <property type="taxonomic scope" value="Eukaryota"/>
</dbReference>
<keyword evidence="4" id="KW-1185">Reference proteome</keyword>
<dbReference type="GO" id="GO:0042134">
    <property type="term" value="F:rRNA primary transcript binding"/>
    <property type="evidence" value="ECO:0007669"/>
    <property type="project" value="InterPro"/>
</dbReference>
<accession>R8BTS9</accession>